<dbReference type="GO" id="GO:0005576">
    <property type="term" value="C:extracellular region"/>
    <property type="evidence" value="ECO:0007669"/>
    <property type="project" value="UniProtKB-SubCell"/>
</dbReference>
<name>A0AAW1SN63_9CHLO</name>
<dbReference type="GO" id="GO:0016985">
    <property type="term" value="F:mannan endo-1,4-beta-mannosidase activity"/>
    <property type="evidence" value="ECO:0007669"/>
    <property type="project" value="UniProtKB-EC"/>
</dbReference>
<feature type="domain" description="Glycoside hydrolase family 5" evidence="10">
    <location>
        <begin position="63"/>
        <end position="391"/>
    </location>
</feature>
<evidence type="ECO:0000259" key="10">
    <source>
        <dbReference type="Pfam" id="PF26410"/>
    </source>
</evidence>
<protein>
    <recommendedName>
        <fullName evidence="4">mannan endo-1,4-beta-mannosidase</fullName>
        <ecNumber evidence="4">3.2.1.78</ecNumber>
    </recommendedName>
</protein>
<evidence type="ECO:0000256" key="9">
    <source>
        <dbReference type="SAM" id="SignalP"/>
    </source>
</evidence>
<comment type="caution">
    <text evidence="11">The sequence shown here is derived from an EMBL/GenBank/DDBJ whole genome shotgun (WGS) entry which is preliminary data.</text>
</comment>
<feature type="signal peptide" evidence="9">
    <location>
        <begin position="1"/>
        <end position="18"/>
    </location>
</feature>
<feature type="chain" id="PRO_5043643260" description="mannan endo-1,4-beta-mannosidase" evidence="9">
    <location>
        <begin position="19"/>
        <end position="424"/>
    </location>
</feature>
<dbReference type="Proteomes" id="UP001485043">
    <property type="component" value="Unassembled WGS sequence"/>
</dbReference>
<dbReference type="EC" id="3.2.1.78" evidence="4"/>
<dbReference type="PANTHER" id="PTHR31451:SF39">
    <property type="entry name" value="MANNAN ENDO-1,4-BETA-MANNOSIDASE 1"/>
    <property type="match status" value="1"/>
</dbReference>
<reference evidence="11 12" key="1">
    <citation type="journal article" date="2024" name="Nat. Commun.">
        <title>Phylogenomics reveals the evolutionary origins of lichenization in chlorophyte algae.</title>
        <authorList>
            <person name="Puginier C."/>
            <person name="Libourel C."/>
            <person name="Otte J."/>
            <person name="Skaloud P."/>
            <person name="Haon M."/>
            <person name="Grisel S."/>
            <person name="Petersen M."/>
            <person name="Berrin J.G."/>
            <person name="Delaux P.M."/>
            <person name="Dal Grande F."/>
            <person name="Keller J."/>
        </authorList>
    </citation>
    <scope>NUCLEOTIDE SEQUENCE [LARGE SCALE GENOMIC DNA]</scope>
    <source>
        <strain evidence="11 12">SAG 2523</strain>
    </source>
</reference>
<gene>
    <name evidence="11" type="ORF">WJX84_005007</name>
</gene>
<evidence type="ECO:0000256" key="4">
    <source>
        <dbReference type="ARBA" id="ARBA00012706"/>
    </source>
</evidence>
<dbReference type="SUPFAM" id="SSF51445">
    <property type="entry name" value="(Trans)glycosidases"/>
    <property type="match status" value="1"/>
</dbReference>
<evidence type="ECO:0000256" key="2">
    <source>
        <dbReference type="ARBA" id="ARBA00004613"/>
    </source>
</evidence>
<evidence type="ECO:0000256" key="7">
    <source>
        <dbReference type="ARBA" id="ARBA00022801"/>
    </source>
</evidence>
<keyword evidence="5" id="KW-0964">Secreted</keyword>
<evidence type="ECO:0000256" key="6">
    <source>
        <dbReference type="ARBA" id="ARBA00022729"/>
    </source>
</evidence>
<keyword evidence="7" id="KW-0378">Hydrolase</keyword>
<accession>A0AAW1SN63</accession>
<keyword evidence="8" id="KW-0326">Glycosidase</keyword>
<evidence type="ECO:0000313" key="11">
    <source>
        <dbReference type="EMBL" id="KAK9849940.1"/>
    </source>
</evidence>
<sequence>MQLPVLTILLGLIAASASTQYTSPSPNPVAGTAGPNIAQAASSSVSGAYSPNTSNILPAWNGFIQAYGTKLADASCKLFPVNGPNTWSWVEIAAGVAAPPAGLPANTDAIEFTMAEAAQNGQTTVRIQAYGLNPTFPLQTKPGVYNEAAWRSIDYILATAAKYRVKVIYTIANNWVNTDGPMTYVEWATGTNNTDLFFSNPTALQLYQNHLNATANRVNSITGVVYKNDPTIFSWDLLNEPRCTCYPSQTTNIAALPPSCQPSCADSITAWTGSNGHYMRAIDPNHQVLVGNEGFWGFNSPLKSNDPSPSNNWAALTGQDFTAQNSFQNITTAAFHYWPDTWGDNTTAFETQWLGSHDSAATALGKPLVLEEFGKATLTPSVSDAVRTAQRLPIFNQPFLHVPTNELAQLVDCPFAEDAAPAGF</sequence>
<organism evidence="11 12">
    <name type="scientific">Apatococcus fuscideae</name>
    <dbReference type="NCBI Taxonomy" id="2026836"/>
    <lineage>
        <taxon>Eukaryota</taxon>
        <taxon>Viridiplantae</taxon>
        <taxon>Chlorophyta</taxon>
        <taxon>core chlorophytes</taxon>
        <taxon>Trebouxiophyceae</taxon>
        <taxon>Chlorellales</taxon>
        <taxon>Chlorellaceae</taxon>
        <taxon>Apatococcus</taxon>
    </lineage>
</organism>
<keyword evidence="6 9" id="KW-0732">Signal</keyword>
<evidence type="ECO:0000256" key="1">
    <source>
        <dbReference type="ARBA" id="ARBA00001678"/>
    </source>
</evidence>
<dbReference type="InterPro" id="IPR045053">
    <property type="entry name" value="MAN-like"/>
</dbReference>
<comment type="catalytic activity">
    <reaction evidence="1">
        <text>Random hydrolysis of (1-&gt;4)-beta-D-mannosidic linkages in mannans, galactomannans and glucomannans.</text>
        <dbReference type="EC" id="3.2.1.78"/>
    </reaction>
</comment>
<dbReference type="AlphaFoldDB" id="A0AAW1SN63"/>
<proteinExistence type="inferred from homology"/>
<comment type="subcellular location">
    <subcellularLocation>
        <location evidence="2">Secreted</location>
    </subcellularLocation>
</comment>
<evidence type="ECO:0000256" key="8">
    <source>
        <dbReference type="ARBA" id="ARBA00023295"/>
    </source>
</evidence>
<dbReference type="InterPro" id="IPR017853">
    <property type="entry name" value="GH"/>
</dbReference>
<evidence type="ECO:0000256" key="3">
    <source>
        <dbReference type="ARBA" id="ARBA00005641"/>
    </source>
</evidence>
<dbReference type="EMBL" id="JALJOV010001313">
    <property type="protein sequence ID" value="KAK9849940.1"/>
    <property type="molecule type" value="Genomic_DNA"/>
</dbReference>
<comment type="similarity">
    <text evidence="3">Belongs to the glycosyl hydrolase 5 (cellulase A) family.</text>
</comment>
<dbReference type="PANTHER" id="PTHR31451">
    <property type="match status" value="1"/>
</dbReference>
<evidence type="ECO:0000313" key="12">
    <source>
        <dbReference type="Proteomes" id="UP001485043"/>
    </source>
</evidence>
<keyword evidence="12" id="KW-1185">Reference proteome</keyword>
<dbReference type="InterPro" id="IPR001547">
    <property type="entry name" value="Glyco_hydro_5"/>
</dbReference>
<dbReference type="Pfam" id="PF26410">
    <property type="entry name" value="GH5_mannosidase"/>
    <property type="match status" value="1"/>
</dbReference>
<dbReference type="Gene3D" id="3.20.20.80">
    <property type="entry name" value="Glycosidases"/>
    <property type="match status" value="1"/>
</dbReference>
<evidence type="ECO:0000256" key="5">
    <source>
        <dbReference type="ARBA" id="ARBA00022525"/>
    </source>
</evidence>